<accession>A0A7Y9FFV7</accession>
<organism evidence="3 4">
    <name type="scientific">Cellulomonas oligotrophica</name>
    <dbReference type="NCBI Taxonomy" id="931536"/>
    <lineage>
        <taxon>Bacteria</taxon>
        <taxon>Bacillati</taxon>
        <taxon>Actinomycetota</taxon>
        <taxon>Actinomycetes</taxon>
        <taxon>Micrococcales</taxon>
        <taxon>Cellulomonadaceae</taxon>
        <taxon>Cellulomonas</taxon>
    </lineage>
</organism>
<keyword evidence="5" id="KW-1185">Reference proteome</keyword>
<dbReference type="AlphaFoldDB" id="A0A7Y9FFV7"/>
<evidence type="ECO:0000313" key="3">
    <source>
        <dbReference type="EMBL" id="NYD86217.1"/>
    </source>
</evidence>
<dbReference type="Proteomes" id="UP000577956">
    <property type="component" value="Unassembled WGS sequence"/>
</dbReference>
<feature type="domain" description="SnoaL-like" evidence="1">
    <location>
        <begin position="8"/>
        <end position="104"/>
    </location>
</feature>
<dbReference type="EMBL" id="BONN01000017">
    <property type="protein sequence ID" value="GIG34456.1"/>
    <property type="molecule type" value="Genomic_DNA"/>
</dbReference>
<reference evidence="3 4" key="1">
    <citation type="submission" date="2020-07" db="EMBL/GenBank/DDBJ databases">
        <title>Sequencing the genomes of 1000 actinobacteria strains.</title>
        <authorList>
            <person name="Klenk H.-P."/>
        </authorList>
    </citation>
    <scope>NUCLEOTIDE SEQUENCE [LARGE SCALE GENOMIC DNA]</scope>
    <source>
        <strain evidence="3 4">DSM 24482</strain>
    </source>
</reference>
<evidence type="ECO:0000313" key="5">
    <source>
        <dbReference type="Proteomes" id="UP000618382"/>
    </source>
</evidence>
<reference evidence="2 5" key="2">
    <citation type="submission" date="2021-01" db="EMBL/GenBank/DDBJ databases">
        <title>Whole genome shotgun sequence of Cellulomonas oligotrophica NBRC 109435.</title>
        <authorList>
            <person name="Komaki H."/>
            <person name="Tamura T."/>
        </authorList>
    </citation>
    <scope>NUCLEOTIDE SEQUENCE [LARGE SCALE GENOMIC DNA]</scope>
    <source>
        <strain evidence="2 5">NBRC 109435</strain>
    </source>
</reference>
<dbReference type="Gene3D" id="3.10.450.50">
    <property type="match status" value="1"/>
</dbReference>
<protein>
    <recommendedName>
        <fullName evidence="1">SnoaL-like domain-containing protein</fullName>
    </recommendedName>
</protein>
<dbReference type="Pfam" id="PF12680">
    <property type="entry name" value="SnoaL_2"/>
    <property type="match status" value="1"/>
</dbReference>
<proteinExistence type="predicted"/>
<dbReference type="Proteomes" id="UP000618382">
    <property type="component" value="Unassembled WGS sequence"/>
</dbReference>
<sequence length="115" mass="12459">MDAREALVRRHVDAFNAGDVDRLLADFAPDAQWVTGDHVVPTGGLRPFFAAAMQHLKPHLTLVRVIDGTDAVAAEMTETWTVEGEARSAALVAVLDLAHGRIRRGKVYREGSADA</sequence>
<comment type="caution">
    <text evidence="3">The sequence shown here is derived from an EMBL/GenBank/DDBJ whole genome shotgun (WGS) entry which is preliminary data.</text>
</comment>
<dbReference type="RefSeq" id="WP_140457881.1">
    <property type="nucleotide sequence ID" value="NZ_BAABFI010000001.1"/>
</dbReference>
<name>A0A7Y9FFV7_9CELL</name>
<evidence type="ECO:0000313" key="2">
    <source>
        <dbReference type="EMBL" id="GIG34456.1"/>
    </source>
</evidence>
<evidence type="ECO:0000259" key="1">
    <source>
        <dbReference type="Pfam" id="PF12680"/>
    </source>
</evidence>
<dbReference type="EMBL" id="JACCBK010000001">
    <property type="protein sequence ID" value="NYD86217.1"/>
    <property type="molecule type" value="Genomic_DNA"/>
</dbReference>
<dbReference type="SUPFAM" id="SSF54427">
    <property type="entry name" value="NTF2-like"/>
    <property type="match status" value="1"/>
</dbReference>
<dbReference type="InterPro" id="IPR037401">
    <property type="entry name" value="SnoaL-like"/>
</dbReference>
<dbReference type="InterPro" id="IPR032710">
    <property type="entry name" value="NTF2-like_dom_sf"/>
</dbReference>
<evidence type="ECO:0000313" key="4">
    <source>
        <dbReference type="Proteomes" id="UP000577956"/>
    </source>
</evidence>
<gene>
    <name evidence="3" type="ORF">BKA21_001766</name>
    <name evidence="2" type="ORF">Col01nite_36150</name>
</gene>